<sequence>MYRTLYGPQGAHINLDGREIINMASNNYLGLANDPDLVAAAKEAIDKYGVGPSASRNIVGNFAIHDELEEALAKFKGVEAVLVFNSGVAANTGVIPVLVGKGDTIYSDELNHGSIIDGCRLSRANVKVYPHMDLAKLEEMLKEPTEGKKLLVADAVFSMDGDLAPLPEMAALAEKYGAMFMVDDAHGDGVMGPYGKGTVEHFGLRDKVTVETGSLSKAFGAAGGFVAGTKEFIEELRPKARSFIFTASPLAPCLTAAALAAINKIADDDTLVKRLWENREYFAKRMEEAGLNTGSTVTPVIPVIVGDAEKAEELSARLYEKGVYAQAIKFPVVPRGTARLRVMISAAHTREDLEKAADAIIEITKEMGII</sequence>
<dbReference type="Gene3D" id="3.90.1150.10">
    <property type="entry name" value="Aspartate Aminotransferase, domain 1"/>
    <property type="match status" value="1"/>
</dbReference>
<organism evidence="5 6">
    <name type="scientific">Anaerotignum lactatifermentans DSM 14214</name>
    <dbReference type="NCBI Taxonomy" id="1121323"/>
    <lineage>
        <taxon>Bacteria</taxon>
        <taxon>Bacillati</taxon>
        <taxon>Bacillota</taxon>
        <taxon>Clostridia</taxon>
        <taxon>Lachnospirales</taxon>
        <taxon>Anaerotignaceae</taxon>
        <taxon>Anaerotignum</taxon>
    </lineage>
</organism>
<dbReference type="InterPro" id="IPR015421">
    <property type="entry name" value="PyrdxlP-dep_Trfase_major"/>
</dbReference>
<evidence type="ECO:0000259" key="4">
    <source>
        <dbReference type="Pfam" id="PF00155"/>
    </source>
</evidence>
<evidence type="ECO:0000313" key="5">
    <source>
        <dbReference type="EMBL" id="SHJ92001.1"/>
    </source>
</evidence>
<dbReference type="CDD" id="cd06454">
    <property type="entry name" value="KBL_like"/>
    <property type="match status" value="1"/>
</dbReference>
<dbReference type="PANTHER" id="PTHR13693">
    <property type="entry name" value="CLASS II AMINOTRANSFERASE/8-AMINO-7-OXONONANOATE SYNTHASE"/>
    <property type="match status" value="1"/>
</dbReference>
<name>A0A1M6N8L2_9FIRM</name>
<dbReference type="InterPro" id="IPR015422">
    <property type="entry name" value="PyrdxlP-dep_Trfase_small"/>
</dbReference>
<keyword evidence="6" id="KW-1185">Reference proteome</keyword>
<dbReference type="InterPro" id="IPR015424">
    <property type="entry name" value="PyrdxlP-dep_Trfase"/>
</dbReference>
<gene>
    <name evidence="5" type="ORF">SAMN02745138_00801</name>
</gene>
<evidence type="ECO:0000313" key="6">
    <source>
        <dbReference type="Proteomes" id="UP000183975"/>
    </source>
</evidence>
<evidence type="ECO:0000256" key="3">
    <source>
        <dbReference type="ARBA" id="ARBA00022679"/>
    </source>
</evidence>
<dbReference type="GeneID" id="78176553"/>
<dbReference type="GO" id="GO:0030170">
    <property type="term" value="F:pyridoxal phosphate binding"/>
    <property type="evidence" value="ECO:0007669"/>
    <property type="project" value="InterPro"/>
</dbReference>
<dbReference type="RefSeq" id="WP_072849419.1">
    <property type="nucleotide sequence ID" value="NZ_FRAH01000009.1"/>
</dbReference>
<dbReference type="Gene3D" id="3.40.640.10">
    <property type="entry name" value="Type I PLP-dependent aspartate aminotransferase-like (Major domain)"/>
    <property type="match status" value="1"/>
</dbReference>
<dbReference type="Proteomes" id="UP000183975">
    <property type="component" value="Unassembled WGS sequence"/>
</dbReference>
<protein>
    <submittedName>
        <fullName evidence="5">Glycine C-acetyltransferase</fullName>
    </submittedName>
</protein>
<reference evidence="5 6" key="1">
    <citation type="submission" date="2016-11" db="EMBL/GenBank/DDBJ databases">
        <authorList>
            <person name="Jaros S."/>
            <person name="Januszkiewicz K."/>
            <person name="Wedrychowicz H."/>
        </authorList>
    </citation>
    <scope>NUCLEOTIDE SEQUENCE [LARGE SCALE GENOMIC DNA]</scope>
    <source>
        <strain evidence="5 6">DSM 14214</strain>
    </source>
</reference>
<dbReference type="SUPFAM" id="SSF53383">
    <property type="entry name" value="PLP-dependent transferases"/>
    <property type="match status" value="1"/>
</dbReference>
<comment type="subunit">
    <text evidence="2">Homodimer.</text>
</comment>
<dbReference type="EMBL" id="FRAH01000009">
    <property type="protein sequence ID" value="SHJ92001.1"/>
    <property type="molecule type" value="Genomic_DNA"/>
</dbReference>
<evidence type="ECO:0000256" key="1">
    <source>
        <dbReference type="ARBA" id="ARBA00001933"/>
    </source>
</evidence>
<keyword evidence="3 5" id="KW-0808">Transferase</keyword>
<feature type="domain" description="Aminotransferase class I/classII large" evidence="4">
    <location>
        <begin position="19"/>
        <end position="360"/>
    </location>
</feature>
<dbReference type="Pfam" id="PF00155">
    <property type="entry name" value="Aminotran_1_2"/>
    <property type="match status" value="1"/>
</dbReference>
<accession>A0A1M6N8L2</accession>
<comment type="cofactor">
    <cofactor evidence="1">
        <name>pyridoxal 5'-phosphate</name>
        <dbReference type="ChEBI" id="CHEBI:597326"/>
    </cofactor>
</comment>
<evidence type="ECO:0000256" key="2">
    <source>
        <dbReference type="ARBA" id="ARBA00011738"/>
    </source>
</evidence>
<proteinExistence type="predicted"/>
<dbReference type="OrthoDB" id="9807157at2"/>
<dbReference type="InterPro" id="IPR050087">
    <property type="entry name" value="AON_synthase_class-II"/>
</dbReference>
<dbReference type="AlphaFoldDB" id="A0A1M6N8L2"/>
<dbReference type="GO" id="GO:0016740">
    <property type="term" value="F:transferase activity"/>
    <property type="evidence" value="ECO:0007669"/>
    <property type="project" value="UniProtKB-KW"/>
</dbReference>
<dbReference type="InterPro" id="IPR004839">
    <property type="entry name" value="Aminotransferase_I/II_large"/>
</dbReference>